<dbReference type="RefSeq" id="WP_197114078.1">
    <property type="nucleotide sequence ID" value="NZ_JACBXQ010000001.1"/>
</dbReference>
<feature type="transmembrane region" description="Helical" evidence="1">
    <location>
        <begin position="12"/>
        <end position="29"/>
    </location>
</feature>
<sequence>METTDSSQTPKLWLLLTACLFIAFLAISLNPSWSPLIIYLAILIVSLYLLIKNKDLLIRNDFFEAILFSSLTALAVTPQMSFYYFVAFITFLAYLGAMATNRQYKGKIQLISDHPLKGLALTLVLASITSFINFVLHSLIGGNAPHFLFSLDNLIAASRFATIPGITEEILMHLIPYALVIQVLKTTPRSKKASFITYLIMILPHTLIHFHLSQMNPLNILVSTLLLGLCFGLPMAFLMRKVSLSSAILLHFLVDLIRYLIFQS</sequence>
<gene>
    <name evidence="2" type="ORF">HZY91_01705</name>
</gene>
<dbReference type="Proteomes" id="UP000721415">
    <property type="component" value="Unassembled WGS sequence"/>
</dbReference>
<accession>A0ABS0LQ34</accession>
<keyword evidence="1" id="KW-0812">Transmembrane</keyword>
<keyword evidence="1" id="KW-1133">Transmembrane helix</keyword>
<feature type="transmembrane region" description="Helical" evidence="1">
    <location>
        <begin position="35"/>
        <end position="51"/>
    </location>
</feature>
<keyword evidence="3" id="KW-1185">Reference proteome</keyword>
<evidence type="ECO:0000313" key="3">
    <source>
        <dbReference type="Proteomes" id="UP000721415"/>
    </source>
</evidence>
<feature type="transmembrane region" description="Helical" evidence="1">
    <location>
        <begin position="58"/>
        <end position="76"/>
    </location>
</feature>
<keyword evidence="1" id="KW-0472">Membrane</keyword>
<feature type="transmembrane region" description="Helical" evidence="1">
    <location>
        <begin position="193"/>
        <end position="212"/>
    </location>
</feature>
<reference evidence="2 3" key="1">
    <citation type="submission" date="2020-07" db="EMBL/GenBank/DDBJ databases">
        <title>Facklamia lactis sp. nov., isolated from raw milk.</title>
        <authorList>
            <person name="Doll E.V."/>
            <person name="Huptas C."/>
            <person name="Staib L."/>
            <person name="Wenning M."/>
            <person name="Scherer S."/>
        </authorList>
    </citation>
    <scope>NUCLEOTIDE SEQUENCE [LARGE SCALE GENOMIC DNA]</scope>
    <source>
        <strain evidence="2 3">DSM 111018</strain>
    </source>
</reference>
<organism evidence="2 3">
    <name type="scientific">Facklamia lactis</name>
    <dbReference type="NCBI Taxonomy" id="2749967"/>
    <lineage>
        <taxon>Bacteria</taxon>
        <taxon>Bacillati</taxon>
        <taxon>Bacillota</taxon>
        <taxon>Bacilli</taxon>
        <taxon>Lactobacillales</taxon>
        <taxon>Aerococcaceae</taxon>
        <taxon>Facklamia</taxon>
    </lineage>
</organism>
<evidence type="ECO:0008006" key="4">
    <source>
        <dbReference type="Google" id="ProtNLM"/>
    </source>
</evidence>
<evidence type="ECO:0000313" key="2">
    <source>
        <dbReference type="EMBL" id="MBG9985605.1"/>
    </source>
</evidence>
<dbReference type="EMBL" id="JACBXQ010000001">
    <property type="protein sequence ID" value="MBG9985605.1"/>
    <property type="molecule type" value="Genomic_DNA"/>
</dbReference>
<protein>
    <recommendedName>
        <fullName evidence="4">CPBP family intramembrane metalloprotease</fullName>
    </recommendedName>
</protein>
<feature type="transmembrane region" description="Helical" evidence="1">
    <location>
        <begin position="119"/>
        <end position="140"/>
    </location>
</feature>
<evidence type="ECO:0000256" key="1">
    <source>
        <dbReference type="SAM" id="Phobius"/>
    </source>
</evidence>
<proteinExistence type="predicted"/>
<feature type="transmembrane region" description="Helical" evidence="1">
    <location>
        <begin position="218"/>
        <end position="237"/>
    </location>
</feature>
<name>A0ABS0LQ34_9LACT</name>
<feature type="transmembrane region" description="Helical" evidence="1">
    <location>
        <begin position="244"/>
        <end position="262"/>
    </location>
</feature>
<comment type="caution">
    <text evidence="2">The sequence shown here is derived from an EMBL/GenBank/DDBJ whole genome shotgun (WGS) entry which is preliminary data.</text>
</comment>
<feature type="transmembrane region" description="Helical" evidence="1">
    <location>
        <begin position="82"/>
        <end position="99"/>
    </location>
</feature>